<reference evidence="3" key="1">
    <citation type="submission" date="2016-10" db="EMBL/GenBank/DDBJ databases">
        <authorList>
            <person name="Varghese N."/>
            <person name="Submissions S."/>
        </authorList>
    </citation>
    <scope>NUCLEOTIDE SEQUENCE [LARGE SCALE GENOMIC DNA]</scope>
    <source>
        <strain evidence="3">DSM 7481</strain>
    </source>
</reference>
<name>A0A1I1WIP6_9BURK</name>
<evidence type="ECO:0000313" key="2">
    <source>
        <dbReference type="EMBL" id="SFD93313.1"/>
    </source>
</evidence>
<evidence type="ECO:0000256" key="1">
    <source>
        <dbReference type="PROSITE-ProRule" id="PRU00339"/>
    </source>
</evidence>
<dbReference type="SMART" id="SM00028">
    <property type="entry name" value="TPR"/>
    <property type="match status" value="3"/>
</dbReference>
<dbReference type="STRING" id="32040.SAMN04489710_10971"/>
<protein>
    <submittedName>
        <fullName evidence="2">Tfp pilus assembly protein PilF</fullName>
    </submittedName>
</protein>
<accession>A0A1I1WIP6</accession>
<keyword evidence="3" id="KW-1185">Reference proteome</keyword>
<feature type="repeat" description="TPR" evidence="1">
    <location>
        <begin position="278"/>
        <end position="311"/>
    </location>
</feature>
<dbReference type="OrthoDB" id="5915006at2"/>
<dbReference type="Gene3D" id="1.25.40.10">
    <property type="entry name" value="Tetratricopeptide repeat domain"/>
    <property type="match status" value="1"/>
</dbReference>
<organism evidence="2 3">
    <name type="scientific">Paracidovorax konjaci</name>
    <dbReference type="NCBI Taxonomy" id="32040"/>
    <lineage>
        <taxon>Bacteria</taxon>
        <taxon>Pseudomonadati</taxon>
        <taxon>Pseudomonadota</taxon>
        <taxon>Betaproteobacteria</taxon>
        <taxon>Burkholderiales</taxon>
        <taxon>Comamonadaceae</taxon>
        <taxon>Paracidovorax</taxon>
    </lineage>
</organism>
<dbReference type="SUPFAM" id="SSF48452">
    <property type="entry name" value="TPR-like"/>
    <property type="match status" value="1"/>
</dbReference>
<dbReference type="AlphaFoldDB" id="A0A1I1WIP6"/>
<dbReference type="InterPro" id="IPR019734">
    <property type="entry name" value="TPR_rpt"/>
</dbReference>
<sequence length="395" mass="42405">MTSSPSTQAAADPVARLDRLEAYLLDDPDNETLLAEAFSSALRCAAWTRAESHLRHAQVLWPESLAWALRGAEYLLARGEMQRASESLAGLQTLPNQPPAFTDAVLHNLAFIDFQEGRHAACVARLARRMDASHASDTLDAMDVLWLRALHHAGEPERATRWAAQREQRSALNGRAAGVASLAALDAGQSAEAVRWSLQNLAGDPSMPTTEALVTQSSLALAKADAAKARNFALVALDRQPSDGRARSALAFAELLDGNLEESAAQFDRALHAMPGHIGTWHGLGWAQLMMNDLEGAQASFGKALELDRNFAESHGGLAVVFAMERNAPAAQLHIDRAMRLDGANLSGRFAQSLLQGETAPAQFSRLAERLLAGKTAPDGSSLLTVVMNALRSSR</sequence>
<keyword evidence="1" id="KW-0802">TPR repeat</keyword>
<proteinExistence type="predicted"/>
<dbReference type="Proteomes" id="UP000199517">
    <property type="component" value="Unassembled WGS sequence"/>
</dbReference>
<dbReference type="EMBL" id="FOMQ01000009">
    <property type="protein sequence ID" value="SFD93313.1"/>
    <property type="molecule type" value="Genomic_DNA"/>
</dbReference>
<gene>
    <name evidence="2" type="ORF">SAMN04489710_10971</name>
</gene>
<dbReference type="PROSITE" id="PS50005">
    <property type="entry name" value="TPR"/>
    <property type="match status" value="1"/>
</dbReference>
<dbReference type="InterPro" id="IPR011990">
    <property type="entry name" value="TPR-like_helical_dom_sf"/>
</dbReference>
<dbReference type="RefSeq" id="WP_092953521.1">
    <property type="nucleotide sequence ID" value="NZ_FOMQ01000009.1"/>
</dbReference>
<evidence type="ECO:0000313" key="3">
    <source>
        <dbReference type="Proteomes" id="UP000199517"/>
    </source>
</evidence>